<dbReference type="GO" id="GO:0051287">
    <property type="term" value="F:NAD binding"/>
    <property type="evidence" value="ECO:0007669"/>
    <property type="project" value="InterPro"/>
</dbReference>
<dbReference type="RefSeq" id="WP_424605409.1">
    <property type="nucleotide sequence ID" value="NZ_JBNAVA010000004.1"/>
</dbReference>
<dbReference type="InterPro" id="IPR005255">
    <property type="entry name" value="PdxA_fam"/>
</dbReference>
<proteinExistence type="predicted"/>
<dbReference type="SUPFAM" id="SSF53659">
    <property type="entry name" value="Isocitrate/Isopropylmalate dehydrogenase-like"/>
    <property type="match status" value="1"/>
</dbReference>
<dbReference type="Proteomes" id="UP000242881">
    <property type="component" value="Unassembled WGS sequence"/>
</dbReference>
<accession>A0A2J6WI27</accession>
<comment type="caution">
    <text evidence="4">The sequence shown here is derived from an EMBL/GenBank/DDBJ whole genome shotgun (WGS) entry which is preliminary data.</text>
</comment>
<reference evidence="4 5" key="1">
    <citation type="submission" date="2018-01" db="EMBL/GenBank/DDBJ databases">
        <title>Metagenomic assembled genomes from two thermal pools in the Uzon Caldera, Kamchatka, Russia.</title>
        <authorList>
            <person name="Wilkins L."/>
            <person name="Ettinger C."/>
        </authorList>
    </citation>
    <scope>NUCLEOTIDE SEQUENCE [LARGE SCALE GENOMIC DNA]</scope>
    <source>
        <strain evidence="4">ZAV-05</strain>
    </source>
</reference>
<sequence length="313" mass="34025">MKNRIAITMGDPSGIGPEIIYKLFKNHNLEDYDIKVVGIKDIFRRFGNLNFDVIEPEYQGEKKFPLGKVNAESGKVSMLCVELAVNLALKKEIDAIVTAPINKKSISMAGYPFPGHTEFLAHLTGSNDYSMMLVGDKIKTVLVTTHSPIKSLPDKITQESVLKAIKNAHSAGRYFGNVQPHIAVCGLNPHAGDEGAIGNEEDLIIKPAIEEAMKIGINATGPYPADSLFARMLSGFCDIAVAMYHDQGLIPVKMESFGNAVNVTLNLPIIRTSVDHGTAFDIAGKNIASELSLLRAIKTADIMINNVKSSKYI</sequence>
<dbReference type="Pfam" id="PF04166">
    <property type="entry name" value="PdxA"/>
    <property type="match status" value="1"/>
</dbReference>
<keyword evidence="2" id="KW-0560">Oxidoreductase</keyword>
<organism evidence="4 5">
    <name type="scientific">Calditerrivibrio nitroreducens</name>
    <dbReference type="NCBI Taxonomy" id="477976"/>
    <lineage>
        <taxon>Bacteria</taxon>
        <taxon>Pseudomonadati</taxon>
        <taxon>Deferribacterota</taxon>
        <taxon>Deferribacteres</taxon>
        <taxon>Deferribacterales</taxon>
        <taxon>Calditerrivibrionaceae</taxon>
    </lineage>
</organism>
<dbReference type="PANTHER" id="PTHR30004:SF6">
    <property type="entry name" value="D-THREONATE 4-PHOSPHATE DEHYDROGENASE"/>
    <property type="match status" value="1"/>
</dbReference>
<dbReference type="GO" id="GO:0046872">
    <property type="term" value="F:metal ion binding"/>
    <property type="evidence" value="ECO:0007669"/>
    <property type="project" value="UniProtKB-KW"/>
</dbReference>
<dbReference type="AlphaFoldDB" id="A0A2J6WI27"/>
<evidence type="ECO:0000256" key="2">
    <source>
        <dbReference type="ARBA" id="ARBA00023002"/>
    </source>
</evidence>
<dbReference type="GO" id="GO:0016491">
    <property type="term" value="F:oxidoreductase activity"/>
    <property type="evidence" value="ECO:0007669"/>
    <property type="project" value="UniProtKB-KW"/>
</dbReference>
<protein>
    <submittedName>
        <fullName evidence="4">4-hydroxythreonine-4-phosphate dehydrogenase PdxA</fullName>
    </submittedName>
</protein>
<evidence type="ECO:0000256" key="1">
    <source>
        <dbReference type="ARBA" id="ARBA00022723"/>
    </source>
</evidence>
<name>A0A2J6WI27_9BACT</name>
<evidence type="ECO:0000256" key="3">
    <source>
        <dbReference type="ARBA" id="ARBA00023027"/>
    </source>
</evidence>
<evidence type="ECO:0000313" key="5">
    <source>
        <dbReference type="Proteomes" id="UP000242881"/>
    </source>
</evidence>
<dbReference type="EMBL" id="PNIN01000059">
    <property type="protein sequence ID" value="PMP70022.1"/>
    <property type="molecule type" value="Genomic_DNA"/>
</dbReference>
<dbReference type="Gene3D" id="3.40.718.10">
    <property type="entry name" value="Isopropylmalate Dehydrogenase"/>
    <property type="match status" value="1"/>
</dbReference>
<dbReference type="NCBIfam" id="TIGR00557">
    <property type="entry name" value="pdxA"/>
    <property type="match status" value="1"/>
</dbReference>
<dbReference type="PANTHER" id="PTHR30004">
    <property type="entry name" value="4-HYDROXYTHREONINE-4-PHOSPHATE DEHYDROGENASE"/>
    <property type="match status" value="1"/>
</dbReference>
<keyword evidence="1" id="KW-0479">Metal-binding</keyword>
<gene>
    <name evidence="4" type="primary">pdxA</name>
    <name evidence="4" type="ORF">C0187_06120</name>
</gene>
<evidence type="ECO:0000313" key="4">
    <source>
        <dbReference type="EMBL" id="PMP70022.1"/>
    </source>
</evidence>
<keyword evidence="3" id="KW-0520">NAD</keyword>